<feature type="domain" description="BSD" evidence="2">
    <location>
        <begin position="114"/>
        <end position="166"/>
    </location>
</feature>
<dbReference type="Pfam" id="PF03909">
    <property type="entry name" value="BSD"/>
    <property type="match status" value="1"/>
</dbReference>
<feature type="region of interest" description="Disordered" evidence="1">
    <location>
        <begin position="407"/>
        <end position="434"/>
    </location>
</feature>
<dbReference type="InterPro" id="IPR005607">
    <property type="entry name" value="BSD_dom"/>
</dbReference>
<feature type="region of interest" description="Disordered" evidence="1">
    <location>
        <begin position="333"/>
        <end position="370"/>
    </location>
</feature>
<reference evidence="3" key="1">
    <citation type="submission" date="2021-01" db="EMBL/GenBank/DDBJ databases">
        <authorList>
            <person name="Corre E."/>
            <person name="Pelletier E."/>
            <person name="Niang G."/>
            <person name="Scheremetjew M."/>
            <person name="Finn R."/>
            <person name="Kale V."/>
            <person name="Holt S."/>
            <person name="Cochrane G."/>
            <person name="Meng A."/>
            <person name="Brown T."/>
            <person name="Cohen L."/>
        </authorList>
    </citation>
    <scope>NUCLEOTIDE SEQUENCE</scope>
    <source>
        <strain evidence="3">B650</strain>
    </source>
</reference>
<gene>
    <name evidence="3" type="ORF">LDAN0321_LOCUS7390</name>
</gene>
<dbReference type="SMART" id="SM00751">
    <property type="entry name" value="BSD"/>
    <property type="match status" value="1"/>
</dbReference>
<dbReference type="AlphaFoldDB" id="A0A7S2KA83"/>
<accession>A0A7S2KA83</accession>
<feature type="region of interest" description="Disordered" evidence="1">
    <location>
        <begin position="633"/>
        <end position="702"/>
    </location>
</feature>
<dbReference type="PROSITE" id="PS50858">
    <property type="entry name" value="BSD"/>
    <property type="match status" value="1"/>
</dbReference>
<evidence type="ECO:0000259" key="2">
    <source>
        <dbReference type="PROSITE" id="PS50858"/>
    </source>
</evidence>
<dbReference type="InterPro" id="IPR035925">
    <property type="entry name" value="BSD_dom_sf"/>
</dbReference>
<dbReference type="PANTHER" id="PTHR16019:SF5">
    <property type="entry name" value="BSD DOMAIN-CONTAINING PROTEIN 1"/>
    <property type="match status" value="1"/>
</dbReference>
<dbReference type="Gene3D" id="1.10.3970.10">
    <property type="entry name" value="BSD domain"/>
    <property type="match status" value="1"/>
</dbReference>
<evidence type="ECO:0000256" key="1">
    <source>
        <dbReference type="SAM" id="MobiDB-lite"/>
    </source>
</evidence>
<feature type="compositionally biased region" description="Low complexity" evidence="1">
    <location>
        <begin position="654"/>
        <end position="669"/>
    </location>
</feature>
<protein>
    <recommendedName>
        <fullName evidence="2">BSD domain-containing protein</fullName>
    </recommendedName>
</protein>
<name>A0A7S2KA83_9STRA</name>
<feature type="compositionally biased region" description="Low complexity" evidence="1">
    <location>
        <begin position="40"/>
        <end position="54"/>
    </location>
</feature>
<feature type="region of interest" description="Disordered" evidence="1">
    <location>
        <begin position="31"/>
        <end position="55"/>
    </location>
</feature>
<dbReference type="InterPro" id="IPR051494">
    <property type="entry name" value="BSD_domain-containing"/>
</dbReference>
<dbReference type="PANTHER" id="PTHR16019">
    <property type="entry name" value="SYNAPSE-ASSOCIATED PROTEIN"/>
    <property type="match status" value="1"/>
</dbReference>
<dbReference type="SUPFAM" id="SSF140383">
    <property type="entry name" value="BSD domain-like"/>
    <property type="match status" value="1"/>
</dbReference>
<organism evidence="3">
    <name type="scientific">Leptocylindrus danicus</name>
    <dbReference type="NCBI Taxonomy" id="163516"/>
    <lineage>
        <taxon>Eukaryota</taxon>
        <taxon>Sar</taxon>
        <taxon>Stramenopiles</taxon>
        <taxon>Ochrophyta</taxon>
        <taxon>Bacillariophyta</taxon>
        <taxon>Coscinodiscophyceae</taxon>
        <taxon>Chaetocerotophycidae</taxon>
        <taxon>Leptocylindrales</taxon>
        <taxon>Leptocylindraceae</taxon>
        <taxon>Leptocylindrus</taxon>
    </lineage>
</organism>
<evidence type="ECO:0000313" key="3">
    <source>
        <dbReference type="EMBL" id="CAD9571027.1"/>
    </source>
</evidence>
<feature type="region of interest" description="Disordered" evidence="1">
    <location>
        <begin position="213"/>
        <end position="270"/>
    </location>
</feature>
<feature type="compositionally biased region" description="Acidic residues" evidence="1">
    <location>
        <begin position="676"/>
        <end position="702"/>
    </location>
</feature>
<feature type="compositionally biased region" description="Acidic residues" evidence="1">
    <location>
        <begin position="235"/>
        <end position="261"/>
    </location>
</feature>
<dbReference type="GO" id="GO:0005737">
    <property type="term" value="C:cytoplasm"/>
    <property type="evidence" value="ECO:0007669"/>
    <property type="project" value="TreeGrafter"/>
</dbReference>
<proteinExistence type="predicted"/>
<sequence>MWAALRSDLSELVHAVSDQTEQLREKIIDDEHEDHDSSEQIHNNDNNNTNTNNNSDIYLDTDLTGTAILSDTQNSSYEVTGMIQSAADEASHRSTLESTYITPLDENVEDELKFIATFNCDEMTEIIAQVLNSKPKVEEMFSQLVPTSVTYEEFWQRYFYRCDVERIEMEWQLMRDLQAKKRQELMDKGRNFISGFVGSALNVVAPVVTVEESSSSATDYNERPTPSLSQHGESLYDEEDEEEELGWDESEEEDDDEDDGGDGGGDLNNTTLESHETIVFASNADADAEDVDAADTEVANDYRVQQELLTALQEEKVQLQGIIKVQKEEIAALQQREKGQEIEVDDTSTTKEEKESASVTPPLAPVANNGKEIDELKRQLEEAHTSYEEEATELKRQLEEAQVQISKLVSEQEEKDAASATANTKHEEDISSLQALITEKDERAKEQGIELVNLQNTIAAMEKVNEEKGDDVQKELMETTAKYTALQTELETYKQTTGDEIATLKDNLAVQSSEAGVKLSDLSAQIQTLEVKNSELLTELEQVQGQAQEHFASIDFLEEEKSTATTKIAALEEQLTSSTSEKLALEDEISTLRATLMQASAQQSKDEASMRKLAEESNALNATIQKLEVEVKQLKQDASATTTAAPAPTPVPSSAPSSSSSAVKVEAPSIVKGGDQEDDDGSNDDDDWGDAWGEDDENLDDL</sequence>
<dbReference type="EMBL" id="HBGY01011655">
    <property type="protein sequence ID" value="CAD9571027.1"/>
    <property type="molecule type" value="Transcribed_RNA"/>
</dbReference>